<evidence type="ECO:0000313" key="2">
    <source>
        <dbReference type="Proteomes" id="UP000601223"/>
    </source>
</evidence>
<protein>
    <submittedName>
        <fullName evidence="1">Uncharacterized protein</fullName>
    </submittedName>
</protein>
<dbReference type="Proteomes" id="UP000601223">
    <property type="component" value="Unassembled WGS sequence"/>
</dbReference>
<evidence type="ECO:0000313" key="1">
    <source>
        <dbReference type="EMBL" id="GIF86293.1"/>
    </source>
</evidence>
<proteinExistence type="predicted"/>
<organism evidence="1 2">
    <name type="scientific">Catellatospora bangladeshensis</name>
    <dbReference type="NCBI Taxonomy" id="310355"/>
    <lineage>
        <taxon>Bacteria</taxon>
        <taxon>Bacillati</taxon>
        <taxon>Actinomycetota</taxon>
        <taxon>Actinomycetes</taxon>
        <taxon>Micromonosporales</taxon>
        <taxon>Micromonosporaceae</taxon>
        <taxon>Catellatospora</taxon>
    </lineage>
</organism>
<reference evidence="1 2" key="1">
    <citation type="submission" date="2021-01" db="EMBL/GenBank/DDBJ databases">
        <title>Whole genome shotgun sequence of Catellatospora bangladeshensis NBRC 107357.</title>
        <authorList>
            <person name="Komaki H."/>
            <person name="Tamura T."/>
        </authorList>
    </citation>
    <scope>NUCLEOTIDE SEQUENCE [LARGE SCALE GENOMIC DNA]</scope>
    <source>
        <strain evidence="1 2">NBRC 107357</strain>
    </source>
</reference>
<accession>A0A8J3NNN4</accession>
<gene>
    <name evidence="1" type="ORF">Cba03nite_76420</name>
</gene>
<keyword evidence="2" id="KW-1185">Reference proteome</keyword>
<dbReference type="EMBL" id="BONF01000064">
    <property type="protein sequence ID" value="GIF86293.1"/>
    <property type="molecule type" value="Genomic_DNA"/>
</dbReference>
<name>A0A8J3NNN4_9ACTN</name>
<sequence length="139" mass="15376">MTSYGRSEDEWITLTEAGQEFLVERARLARTTSYTELNTTLVRRTGLPGFDFGREADRAAMGQLLYRVVAANRPQTKLMISALVIYLNGNDAGSGFYALAQQLGELPQRATATAKEEFWIGQVKALYAYYGKAGAKPGR</sequence>
<comment type="caution">
    <text evidence="1">The sequence shown here is derived from an EMBL/GenBank/DDBJ whole genome shotgun (WGS) entry which is preliminary data.</text>
</comment>
<dbReference type="RefSeq" id="WP_203757174.1">
    <property type="nucleotide sequence ID" value="NZ_BONF01000064.1"/>
</dbReference>
<dbReference type="AlphaFoldDB" id="A0A8J3NNN4"/>